<name>A0A9D4XD60_PEA</name>
<comment type="caution">
    <text evidence="1">The sequence shown here is derived from an EMBL/GenBank/DDBJ whole genome shotgun (WGS) entry which is preliminary data.</text>
</comment>
<dbReference type="PANTHER" id="PTHR31008:SF2">
    <property type="entry name" value="COP1-INTERACTING PROTEIN-LIKE PROTEIN"/>
    <property type="match status" value="1"/>
</dbReference>
<dbReference type="EMBL" id="JAMSHJ010000004">
    <property type="protein sequence ID" value="KAI5418052.1"/>
    <property type="molecule type" value="Genomic_DNA"/>
</dbReference>
<dbReference type="AlphaFoldDB" id="A0A9D4XD60"/>
<evidence type="ECO:0000313" key="1">
    <source>
        <dbReference type="EMBL" id="KAI5418052.1"/>
    </source>
</evidence>
<reference evidence="1 2" key="1">
    <citation type="journal article" date="2022" name="Nat. Genet.">
        <title>Improved pea reference genome and pan-genome highlight genomic features and evolutionary characteristics.</title>
        <authorList>
            <person name="Yang T."/>
            <person name="Liu R."/>
            <person name="Luo Y."/>
            <person name="Hu S."/>
            <person name="Wang D."/>
            <person name="Wang C."/>
            <person name="Pandey M.K."/>
            <person name="Ge S."/>
            <person name="Xu Q."/>
            <person name="Li N."/>
            <person name="Li G."/>
            <person name="Huang Y."/>
            <person name="Saxena R.K."/>
            <person name="Ji Y."/>
            <person name="Li M."/>
            <person name="Yan X."/>
            <person name="He Y."/>
            <person name="Liu Y."/>
            <person name="Wang X."/>
            <person name="Xiang C."/>
            <person name="Varshney R.K."/>
            <person name="Ding H."/>
            <person name="Gao S."/>
            <person name="Zong X."/>
        </authorList>
    </citation>
    <scope>NUCLEOTIDE SEQUENCE [LARGE SCALE GENOMIC DNA]</scope>
    <source>
        <strain evidence="1 2">cv. Zhongwan 6</strain>
    </source>
</reference>
<sequence length="165" mass="18793">MFRSASWKYKKLMKERDEFLKHTAALEVLKRDPNKCSAFTCVSIPTKKHPSSRKTQHDANKEKAIILYKPDAHLPEVNGNTISEGNSINQLLKVLEVRKSVLQKEQGVAFARAIAAGFEIDYIPALMSFAECFGASRLMDASAKFRDLWKRKHEMDNGLKLKLLK</sequence>
<accession>A0A9D4XD60</accession>
<keyword evidence="2" id="KW-1185">Reference proteome</keyword>
<organism evidence="1 2">
    <name type="scientific">Pisum sativum</name>
    <name type="common">Garden pea</name>
    <name type="synonym">Lathyrus oleraceus</name>
    <dbReference type="NCBI Taxonomy" id="3888"/>
    <lineage>
        <taxon>Eukaryota</taxon>
        <taxon>Viridiplantae</taxon>
        <taxon>Streptophyta</taxon>
        <taxon>Embryophyta</taxon>
        <taxon>Tracheophyta</taxon>
        <taxon>Spermatophyta</taxon>
        <taxon>Magnoliopsida</taxon>
        <taxon>eudicotyledons</taxon>
        <taxon>Gunneridae</taxon>
        <taxon>Pentapetalae</taxon>
        <taxon>rosids</taxon>
        <taxon>fabids</taxon>
        <taxon>Fabales</taxon>
        <taxon>Fabaceae</taxon>
        <taxon>Papilionoideae</taxon>
        <taxon>50 kb inversion clade</taxon>
        <taxon>NPAAA clade</taxon>
        <taxon>Hologalegina</taxon>
        <taxon>IRL clade</taxon>
        <taxon>Fabeae</taxon>
        <taxon>Lathyrus</taxon>
    </lineage>
</organism>
<dbReference type="Proteomes" id="UP001058974">
    <property type="component" value="Chromosome 4"/>
</dbReference>
<gene>
    <name evidence="1" type="ORF">KIW84_042626</name>
</gene>
<dbReference type="Gramene" id="Psat04G0262600-T1">
    <property type="protein sequence ID" value="KAI5418052.1"/>
    <property type="gene ID" value="KIW84_042626"/>
</dbReference>
<evidence type="ECO:0000313" key="2">
    <source>
        <dbReference type="Proteomes" id="UP001058974"/>
    </source>
</evidence>
<dbReference type="PANTHER" id="PTHR31008">
    <property type="entry name" value="COP1-INTERACTING PROTEIN-RELATED"/>
    <property type="match status" value="1"/>
</dbReference>
<proteinExistence type="predicted"/>
<protein>
    <submittedName>
        <fullName evidence="1">Uncharacterized protein</fullName>
    </submittedName>
</protein>